<reference evidence="2" key="1">
    <citation type="submission" date="2020-06" db="EMBL/GenBank/DDBJ databases">
        <authorList>
            <consortium name="Wellcome Sanger Institute Data Sharing"/>
        </authorList>
    </citation>
    <scope>NUCLEOTIDE SEQUENCE [LARGE SCALE GENOMIC DNA]</scope>
</reference>
<proteinExistence type="predicted"/>
<dbReference type="Proteomes" id="UP000694680">
    <property type="component" value="Chromosome 17"/>
</dbReference>
<feature type="domain" description="HTH psq-type" evidence="1">
    <location>
        <begin position="18"/>
        <end position="63"/>
    </location>
</feature>
<reference evidence="2" key="2">
    <citation type="submission" date="2025-08" db="UniProtKB">
        <authorList>
            <consortium name="Ensembl"/>
        </authorList>
    </citation>
    <scope>IDENTIFICATION</scope>
</reference>
<dbReference type="GO" id="GO:0003677">
    <property type="term" value="F:DNA binding"/>
    <property type="evidence" value="ECO:0007669"/>
    <property type="project" value="InterPro"/>
</dbReference>
<dbReference type="InterPro" id="IPR009057">
    <property type="entry name" value="Homeodomain-like_sf"/>
</dbReference>
<reference evidence="2" key="3">
    <citation type="submission" date="2025-09" db="UniProtKB">
        <authorList>
            <consortium name="Ensembl"/>
        </authorList>
    </citation>
    <scope>IDENTIFICATION</scope>
</reference>
<dbReference type="SUPFAM" id="SSF46689">
    <property type="entry name" value="Homeodomain-like"/>
    <property type="match status" value="1"/>
</dbReference>
<evidence type="ECO:0000259" key="1">
    <source>
        <dbReference type="Pfam" id="PF04218"/>
    </source>
</evidence>
<protein>
    <recommendedName>
        <fullName evidence="1">HTH psq-type domain-containing protein</fullName>
    </recommendedName>
</protein>
<dbReference type="Gene3D" id="1.10.10.10">
    <property type="entry name" value="Winged helix-like DNA-binding domain superfamily/Winged helix DNA-binding domain"/>
    <property type="match status" value="1"/>
</dbReference>
<dbReference type="AlphaFoldDB" id="A0A8C5I5H0"/>
<name>A0A8C5I5H0_GOUWI</name>
<keyword evidence="3" id="KW-1185">Reference proteome</keyword>
<dbReference type="InterPro" id="IPR036388">
    <property type="entry name" value="WH-like_DNA-bd_sf"/>
</dbReference>
<accession>A0A8C5I5H0</accession>
<dbReference type="InterPro" id="IPR007889">
    <property type="entry name" value="HTH_Psq"/>
</dbReference>
<sequence>MSTECSAPTKAPAVAPNRQRKMLTISQKVRLLDMLKEGKSYAAVGHHYGINESSVRYIKKEENNKDDSSNTF</sequence>
<organism evidence="2 3">
    <name type="scientific">Gouania willdenowi</name>
    <name type="common">Blunt-snouted clingfish</name>
    <name type="synonym">Lepadogaster willdenowi</name>
    <dbReference type="NCBI Taxonomy" id="441366"/>
    <lineage>
        <taxon>Eukaryota</taxon>
        <taxon>Metazoa</taxon>
        <taxon>Chordata</taxon>
        <taxon>Craniata</taxon>
        <taxon>Vertebrata</taxon>
        <taxon>Euteleostomi</taxon>
        <taxon>Actinopterygii</taxon>
        <taxon>Neopterygii</taxon>
        <taxon>Teleostei</taxon>
        <taxon>Neoteleostei</taxon>
        <taxon>Acanthomorphata</taxon>
        <taxon>Ovalentaria</taxon>
        <taxon>Blenniimorphae</taxon>
        <taxon>Blenniiformes</taxon>
        <taxon>Gobiesocoidei</taxon>
        <taxon>Gobiesocidae</taxon>
        <taxon>Gobiesocinae</taxon>
        <taxon>Gouania</taxon>
    </lineage>
</organism>
<evidence type="ECO:0000313" key="2">
    <source>
        <dbReference type="Ensembl" id="ENSGWIP00000055857.1"/>
    </source>
</evidence>
<dbReference type="Pfam" id="PF04218">
    <property type="entry name" value="CENP-B_N"/>
    <property type="match status" value="1"/>
</dbReference>
<dbReference type="Ensembl" id="ENSGWIT00000060124.1">
    <property type="protein sequence ID" value="ENSGWIP00000055857.1"/>
    <property type="gene ID" value="ENSGWIG00000026535.1"/>
</dbReference>
<evidence type="ECO:0000313" key="3">
    <source>
        <dbReference type="Proteomes" id="UP000694680"/>
    </source>
</evidence>